<dbReference type="EC" id="5.2.1.8" evidence="1"/>
<keyword evidence="6" id="KW-1185">Reference proteome</keyword>
<evidence type="ECO:0000313" key="5">
    <source>
        <dbReference type="EMBL" id="CAB9496171.1"/>
    </source>
</evidence>
<dbReference type="Proteomes" id="UP001153069">
    <property type="component" value="Unassembled WGS sequence"/>
</dbReference>
<feature type="domain" description="PPIase FKBP-type" evidence="4">
    <location>
        <begin position="45"/>
        <end position="143"/>
    </location>
</feature>
<protein>
    <recommendedName>
        <fullName evidence="1">peptidylprolyl isomerase</fullName>
        <ecNumber evidence="1">5.2.1.8</ecNumber>
    </recommendedName>
</protein>
<comment type="catalytic activity">
    <reaction evidence="1">
        <text>[protein]-peptidylproline (omega=180) = [protein]-peptidylproline (omega=0)</text>
        <dbReference type="Rhea" id="RHEA:16237"/>
        <dbReference type="Rhea" id="RHEA-COMP:10747"/>
        <dbReference type="Rhea" id="RHEA-COMP:10748"/>
        <dbReference type="ChEBI" id="CHEBI:83833"/>
        <dbReference type="ChEBI" id="CHEBI:83834"/>
        <dbReference type="EC" id="5.2.1.8"/>
    </reaction>
</comment>
<dbReference type="GO" id="GO:0003755">
    <property type="term" value="F:peptidyl-prolyl cis-trans isomerase activity"/>
    <property type="evidence" value="ECO:0007669"/>
    <property type="project" value="UniProtKB-KW"/>
</dbReference>
<keyword evidence="1" id="KW-0413">Isomerase</keyword>
<sequence length="177" mass="19603">MMRCLLALSSLLALAYSFDIGVKVTGGPSKQPATRCYNYEEIERGDVVVIHFNVSYHETSPSGNPGDFITSSSEHTANGGPFAVPVGDVNHKDGWDLALLGYCEGDFLTLTVPPKYIHGEIFEGKNVPGDAILEIDVHVEDILVDDGEGEEEEWDYMYGEEDSDEDEDYDEDMEEEL</sequence>
<name>A0A9N8D8L6_9STRA</name>
<dbReference type="Pfam" id="PF00254">
    <property type="entry name" value="FKBP_C"/>
    <property type="match status" value="1"/>
</dbReference>
<comment type="caution">
    <text evidence="5">The sequence shown here is derived from an EMBL/GenBank/DDBJ whole genome shotgun (WGS) entry which is preliminary data.</text>
</comment>
<dbReference type="AlphaFoldDB" id="A0A9N8D8L6"/>
<gene>
    <name evidence="5" type="ORF">SEMRO_2_G001470.1</name>
</gene>
<accession>A0A9N8D8L6</accession>
<keyword evidence="3" id="KW-0732">Signal</keyword>
<evidence type="ECO:0000259" key="4">
    <source>
        <dbReference type="PROSITE" id="PS50059"/>
    </source>
</evidence>
<dbReference type="InterPro" id="IPR001179">
    <property type="entry name" value="PPIase_FKBP_dom"/>
</dbReference>
<evidence type="ECO:0000256" key="3">
    <source>
        <dbReference type="SAM" id="SignalP"/>
    </source>
</evidence>
<dbReference type="Gene3D" id="3.10.50.40">
    <property type="match status" value="1"/>
</dbReference>
<feature type="signal peptide" evidence="3">
    <location>
        <begin position="1"/>
        <end position="17"/>
    </location>
</feature>
<evidence type="ECO:0000313" key="6">
    <source>
        <dbReference type="Proteomes" id="UP001153069"/>
    </source>
</evidence>
<organism evidence="5 6">
    <name type="scientific">Seminavis robusta</name>
    <dbReference type="NCBI Taxonomy" id="568900"/>
    <lineage>
        <taxon>Eukaryota</taxon>
        <taxon>Sar</taxon>
        <taxon>Stramenopiles</taxon>
        <taxon>Ochrophyta</taxon>
        <taxon>Bacillariophyta</taxon>
        <taxon>Bacillariophyceae</taxon>
        <taxon>Bacillariophycidae</taxon>
        <taxon>Naviculales</taxon>
        <taxon>Naviculaceae</taxon>
        <taxon>Seminavis</taxon>
    </lineage>
</organism>
<dbReference type="PROSITE" id="PS50059">
    <property type="entry name" value="FKBP_PPIASE"/>
    <property type="match status" value="1"/>
</dbReference>
<keyword evidence="1" id="KW-0697">Rotamase</keyword>
<feature type="chain" id="PRO_5040417249" description="peptidylprolyl isomerase" evidence="3">
    <location>
        <begin position="18"/>
        <end position="177"/>
    </location>
</feature>
<dbReference type="InterPro" id="IPR046357">
    <property type="entry name" value="PPIase_dom_sf"/>
</dbReference>
<dbReference type="EMBL" id="CAICTM010000002">
    <property type="protein sequence ID" value="CAB9496171.1"/>
    <property type="molecule type" value="Genomic_DNA"/>
</dbReference>
<reference evidence="5" key="1">
    <citation type="submission" date="2020-06" db="EMBL/GenBank/DDBJ databases">
        <authorList>
            <consortium name="Plant Systems Biology data submission"/>
        </authorList>
    </citation>
    <scope>NUCLEOTIDE SEQUENCE</scope>
    <source>
        <strain evidence="5">D6</strain>
    </source>
</reference>
<feature type="region of interest" description="Disordered" evidence="2">
    <location>
        <begin position="145"/>
        <end position="177"/>
    </location>
</feature>
<proteinExistence type="predicted"/>
<evidence type="ECO:0000256" key="2">
    <source>
        <dbReference type="SAM" id="MobiDB-lite"/>
    </source>
</evidence>
<evidence type="ECO:0000256" key="1">
    <source>
        <dbReference type="PROSITE-ProRule" id="PRU00277"/>
    </source>
</evidence>
<dbReference type="SUPFAM" id="SSF54534">
    <property type="entry name" value="FKBP-like"/>
    <property type="match status" value="1"/>
</dbReference>